<name>A0A143WSR1_9ENTR</name>
<dbReference type="Proteomes" id="UP000095322">
    <property type="component" value="Chromosome I"/>
</dbReference>
<evidence type="ECO:0000313" key="1">
    <source>
        <dbReference type="EMBL" id="CUX96866.1"/>
    </source>
</evidence>
<accession>A0A143WSR1</accession>
<proteinExistence type="predicted"/>
<dbReference type="EMBL" id="LN999833">
    <property type="protein sequence ID" value="CUX96866.1"/>
    <property type="molecule type" value="Genomic_DNA"/>
</dbReference>
<reference evidence="2" key="1">
    <citation type="submission" date="2016-01" db="EMBL/GenBank/DDBJ databases">
        <authorList>
            <person name="Husnik F."/>
        </authorList>
    </citation>
    <scope>NUCLEOTIDE SEQUENCE [LARGE SCALE GENOMIC DNA]</scope>
</reference>
<keyword evidence="2" id="KW-1185">Reference proteome</keyword>
<protein>
    <submittedName>
        <fullName evidence="1">Uncharacterized protein</fullName>
    </submittedName>
</protein>
<evidence type="ECO:0000313" key="2">
    <source>
        <dbReference type="Proteomes" id="UP000095322"/>
    </source>
</evidence>
<dbReference type="KEGG" id="den:MHIR_DE00629"/>
<sequence length="102" mass="11605">MRHESIVFIHDTFLVSIYCIAIFLKSCDDSTQDCSYFLKSTTNGCHFNKLQIVLQIFCAFGREHLPSPNMAPSAQAGQQPLQRSPYLALNGIIPLRRQLLEF</sequence>
<gene>
    <name evidence="1" type="ORF">MHIR_DE00629</name>
</gene>
<dbReference type="AlphaFoldDB" id="A0A143WSR1"/>
<organism evidence="1 2">
    <name type="scientific">Candidatus Doolittlea endobia</name>
    <dbReference type="NCBI Taxonomy" id="1778262"/>
    <lineage>
        <taxon>Bacteria</taxon>
        <taxon>Pseudomonadati</taxon>
        <taxon>Pseudomonadota</taxon>
        <taxon>Gammaproteobacteria</taxon>
        <taxon>Enterobacterales</taxon>
        <taxon>Enterobacteriaceae</taxon>
        <taxon>Candidatus Doolittlea</taxon>
    </lineage>
</organism>